<keyword evidence="1" id="KW-0472">Membrane</keyword>
<dbReference type="OrthoDB" id="689180at2759"/>
<accession>A0A5J9TMK2</accession>
<dbReference type="AlphaFoldDB" id="A0A5J9TMK2"/>
<keyword evidence="3" id="KW-1185">Reference proteome</keyword>
<keyword evidence="1" id="KW-0812">Transmembrane</keyword>
<gene>
    <name evidence="2" type="ORF">EJB05_46284</name>
</gene>
<dbReference type="Pfam" id="PF20100">
    <property type="entry name" value="DUF6490"/>
    <property type="match status" value="1"/>
</dbReference>
<sequence length="117" mass="12381">MDFDRNNLLTKLGFTALTCNSALAIYRSRGDSGTVAFVAGGYAAIVLLFYFLRSFERAGPGADRGGTKAAVWVLTTLLTAMFAARVAPLMPPAVGLLVWLTSAATVGGGFWALFLSR</sequence>
<feature type="transmembrane region" description="Helical" evidence="1">
    <location>
        <begin position="65"/>
        <end position="84"/>
    </location>
</feature>
<feature type="non-terminal residue" evidence="2">
    <location>
        <position position="1"/>
    </location>
</feature>
<dbReference type="Proteomes" id="UP000324897">
    <property type="component" value="Chromosome 3"/>
</dbReference>
<evidence type="ECO:0000256" key="1">
    <source>
        <dbReference type="SAM" id="Phobius"/>
    </source>
</evidence>
<feature type="transmembrane region" description="Helical" evidence="1">
    <location>
        <begin position="34"/>
        <end position="53"/>
    </location>
</feature>
<dbReference type="InterPro" id="IPR045501">
    <property type="entry name" value="DUF6490"/>
</dbReference>
<reference evidence="2 3" key="1">
    <citation type="journal article" date="2019" name="Sci. Rep.">
        <title>A high-quality genome of Eragrostis curvula grass provides insights into Poaceae evolution and supports new strategies to enhance forage quality.</title>
        <authorList>
            <person name="Carballo J."/>
            <person name="Santos B.A.C.M."/>
            <person name="Zappacosta D."/>
            <person name="Garbus I."/>
            <person name="Selva J.P."/>
            <person name="Gallo C.A."/>
            <person name="Diaz A."/>
            <person name="Albertini E."/>
            <person name="Caccamo M."/>
            <person name="Echenique V."/>
        </authorList>
    </citation>
    <scope>NUCLEOTIDE SEQUENCE [LARGE SCALE GENOMIC DNA]</scope>
    <source>
        <strain evidence="3">cv. Victoria</strain>
        <tissue evidence="2">Leaf</tissue>
    </source>
</reference>
<protein>
    <submittedName>
        <fullName evidence="2">Uncharacterized protein</fullName>
    </submittedName>
</protein>
<dbReference type="Gramene" id="TVU12633">
    <property type="protein sequence ID" value="TVU12633"/>
    <property type="gene ID" value="EJB05_46284"/>
</dbReference>
<feature type="transmembrane region" description="Helical" evidence="1">
    <location>
        <begin position="96"/>
        <end position="115"/>
    </location>
</feature>
<keyword evidence="1" id="KW-1133">Transmembrane helix</keyword>
<dbReference type="PANTHER" id="PTHR46610">
    <property type="entry name" value="OS05G0181300 PROTEIN"/>
    <property type="match status" value="1"/>
</dbReference>
<comment type="caution">
    <text evidence="2">The sequence shown here is derived from an EMBL/GenBank/DDBJ whole genome shotgun (WGS) entry which is preliminary data.</text>
</comment>
<name>A0A5J9TMK2_9POAL</name>
<dbReference type="EMBL" id="RWGY01000039">
    <property type="protein sequence ID" value="TVU12633.1"/>
    <property type="molecule type" value="Genomic_DNA"/>
</dbReference>
<evidence type="ECO:0000313" key="2">
    <source>
        <dbReference type="EMBL" id="TVU12633.1"/>
    </source>
</evidence>
<dbReference type="PANTHER" id="PTHR46610:SF14">
    <property type="entry name" value="OS06G0146800 PROTEIN"/>
    <property type="match status" value="1"/>
</dbReference>
<proteinExistence type="predicted"/>
<evidence type="ECO:0000313" key="3">
    <source>
        <dbReference type="Proteomes" id="UP000324897"/>
    </source>
</evidence>
<organism evidence="2 3">
    <name type="scientific">Eragrostis curvula</name>
    <name type="common">weeping love grass</name>
    <dbReference type="NCBI Taxonomy" id="38414"/>
    <lineage>
        <taxon>Eukaryota</taxon>
        <taxon>Viridiplantae</taxon>
        <taxon>Streptophyta</taxon>
        <taxon>Embryophyta</taxon>
        <taxon>Tracheophyta</taxon>
        <taxon>Spermatophyta</taxon>
        <taxon>Magnoliopsida</taxon>
        <taxon>Liliopsida</taxon>
        <taxon>Poales</taxon>
        <taxon>Poaceae</taxon>
        <taxon>PACMAD clade</taxon>
        <taxon>Chloridoideae</taxon>
        <taxon>Eragrostideae</taxon>
        <taxon>Eragrostidinae</taxon>
        <taxon>Eragrostis</taxon>
    </lineage>
</organism>